<comment type="caution">
    <text evidence="1">The sequence shown here is derived from an EMBL/GenBank/DDBJ whole genome shotgun (WGS) entry which is preliminary data.</text>
</comment>
<evidence type="ECO:0000313" key="2">
    <source>
        <dbReference type="Proteomes" id="UP001234178"/>
    </source>
</evidence>
<evidence type="ECO:0000313" key="1">
    <source>
        <dbReference type="EMBL" id="KAK4013510.1"/>
    </source>
</evidence>
<proteinExistence type="predicted"/>
<name>A0ABQ9ZLN5_9CRUS</name>
<gene>
    <name evidence="1" type="ORF">OUZ56_026064</name>
</gene>
<sequence length="70" mass="8153">MVAKLASNFRLSQSEKTSRSMKYPSFEGWVRIRERGGPYSTPVIWRRRAYPSDECHFLSSVALDSEGRRK</sequence>
<protein>
    <submittedName>
        <fullName evidence="1">Uncharacterized protein</fullName>
    </submittedName>
</protein>
<accession>A0ABQ9ZLN5</accession>
<dbReference type="Proteomes" id="UP001234178">
    <property type="component" value="Unassembled WGS sequence"/>
</dbReference>
<keyword evidence="2" id="KW-1185">Reference proteome</keyword>
<organism evidence="1 2">
    <name type="scientific">Daphnia magna</name>
    <dbReference type="NCBI Taxonomy" id="35525"/>
    <lineage>
        <taxon>Eukaryota</taxon>
        <taxon>Metazoa</taxon>
        <taxon>Ecdysozoa</taxon>
        <taxon>Arthropoda</taxon>
        <taxon>Crustacea</taxon>
        <taxon>Branchiopoda</taxon>
        <taxon>Diplostraca</taxon>
        <taxon>Cladocera</taxon>
        <taxon>Anomopoda</taxon>
        <taxon>Daphniidae</taxon>
        <taxon>Daphnia</taxon>
    </lineage>
</organism>
<reference evidence="1 2" key="1">
    <citation type="journal article" date="2023" name="Nucleic Acids Res.">
        <title>The hologenome of Daphnia magna reveals possible DNA methylation and microbiome-mediated evolution of the host genome.</title>
        <authorList>
            <person name="Chaturvedi A."/>
            <person name="Li X."/>
            <person name="Dhandapani V."/>
            <person name="Marshall H."/>
            <person name="Kissane S."/>
            <person name="Cuenca-Cambronero M."/>
            <person name="Asole G."/>
            <person name="Calvet F."/>
            <person name="Ruiz-Romero M."/>
            <person name="Marangio P."/>
            <person name="Guigo R."/>
            <person name="Rago D."/>
            <person name="Mirbahai L."/>
            <person name="Eastwood N."/>
            <person name="Colbourne J.K."/>
            <person name="Zhou J."/>
            <person name="Mallon E."/>
            <person name="Orsini L."/>
        </authorList>
    </citation>
    <scope>NUCLEOTIDE SEQUENCE [LARGE SCALE GENOMIC DNA]</scope>
    <source>
        <strain evidence="1">LRV0_1</strain>
    </source>
</reference>
<dbReference type="EMBL" id="JAOYFB010000004">
    <property type="protein sequence ID" value="KAK4013510.1"/>
    <property type="molecule type" value="Genomic_DNA"/>
</dbReference>